<organism evidence="1 2">
    <name type="scientific">Eumeta variegata</name>
    <name type="common">Bagworm moth</name>
    <name type="synonym">Eumeta japonica</name>
    <dbReference type="NCBI Taxonomy" id="151549"/>
    <lineage>
        <taxon>Eukaryota</taxon>
        <taxon>Metazoa</taxon>
        <taxon>Ecdysozoa</taxon>
        <taxon>Arthropoda</taxon>
        <taxon>Hexapoda</taxon>
        <taxon>Insecta</taxon>
        <taxon>Pterygota</taxon>
        <taxon>Neoptera</taxon>
        <taxon>Endopterygota</taxon>
        <taxon>Lepidoptera</taxon>
        <taxon>Glossata</taxon>
        <taxon>Ditrysia</taxon>
        <taxon>Tineoidea</taxon>
        <taxon>Psychidae</taxon>
        <taxon>Oiketicinae</taxon>
        <taxon>Eumeta</taxon>
    </lineage>
</organism>
<protein>
    <submittedName>
        <fullName evidence="1">Uncharacterized protein</fullName>
    </submittedName>
</protein>
<name>A0A4C1Z732_EUMVA</name>
<sequence length="87" mass="9048">MVATYNYDCPVDNGPSAAGALNIGAVLEVDAARKRASYSPKTMNYALVNIYPGAAGAGWPASGYLAASTLLCDSKELSHPQLRSLAE</sequence>
<evidence type="ECO:0000313" key="2">
    <source>
        <dbReference type="Proteomes" id="UP000299102"/>
    </source>
</evidence>
<reference evidence="1 2" key="1">
    <citation type="journal article" date="2019" name="Commun. Biol.">
        <title>The bagworm genome reveals a unique fibroin gene that provides high tensile strength.</title>
        <authorList>
            <person name="Kono N."/>
            <person name="Nakamura H."/>
            <person name="Ohtoshi R."/>
            <person name="Tomita M."/>
            <person name="Numata K."/>
            <person name="Arakawa K."/>
        </authorList>
    </citation>
    <scope>NUCLEOTIDE SEQUENCE [LARGE SCALE GENOMIC DNA]</scope>
</reference>
<comment type="caution">
    <text evidence="1">The sequence shown here is derived from an EMBL/GenBank/DDBJ whole genome shotgun (WGS) entry which is preliminary data.</text>
</comment>
<keyword evidence="2" id="KW-1185">Reference proteome</keyword>
<dbReference type="AlphaFoldDB" id="A0A4C1Z732"/>
<dbReference type="Proteomes" id="UP000299102">
    <property type="component" value="Unassembled WGS sequence"/>
</dbReference>
<dbReference type="EMBL" id="BGZK01001691">
    <property type="protein sequence ID" value="GBP84631.1"/>
    <property type="molecule type" value="Genomic_DNA"/>
</dbReference>
<evidence type="ECO:0000313" key="1">
    <source>
        <dbReference type="EMBL" id="GBP84631.1"/>
    </source>
</evidence>
<gene>
    <name evidence="1" type="ORF">EVAR_65556_1</name>
</gene>
<accession>A0A4C1Z732</accession>
<proteinExistence type="predicted"/>